<feature type="active site" description="Proton donor" evidence="11">
    <location>
        <position position="472"/>
    </location>
</feature>
<evidence type="ECO:0000256" key="3">
    <source>
        <dbReference type="ARBA" id="ARBA00012756"/>
    </source>
</evidence>
<dbReference type="FunFam" id="3.20.20.80:FF:000018">
    <property type="entry name" value="Beta-galactosidase"/>
    <property type="match status" value="1"/>
</dbReference>
<dbReference type="InterPro" id="IPR032312">
    <property type="entry name" value="LacZ_4"/>
</dbReference>
<feature type="binding site" evidence="11">
    <location>
        <begin position="548"/>
        <end position="551"/>
    </location>
    <ligand>
        <name>substrate</name>
    </ligand>
</feature>
<evidence type="ECO:0000313" key="16">
    <source>
        <dbReference type="Proteomes" id="UP001194579"/>
    </source>
</evidence>
<dbReference type="RefSeq" id="WP_014699430.1">
    <property type="nucleotide sequence ID" value="NC_017845.1"/>
</dbReference>
<dbReference type="InterPro" id="IPR006101">
    <property type="entry name" value="Glyco_hydro_2"/>
</dbReference>
<feature type="binding site" evidence="11">
    <location>
        <position position="210"/>
    </location>
    <ligand>
        <name>Na(+)</name>
        <dbReference type="ChEBI" id="CHEBI:29101"/>
    </ligand>
</feature>
<feature type="binding site" evidence="11">
    <location>
        <position position="429"/>
    </location>
    <ligand>
        <name>Mg(2+)</name>
        <dbReference type="ChEBI" id="CHEBI:18420"/>
        <label>1</label>
    </ligand>
</feature>
<feature type="binding site" evidence="11">
    <location>
        <position position="472"/>
    </location>
    <ligand>
        <name>Mg(2+)</name>
        <dbReference type="ChEBI" id="CHEBI:18420"/>
        <label>1</label>
    </ligand>
</feature>
<dbReference type="Gene3D" id="3.20.20.80">
    <property type="entry name" value="Glycosidases"/>
    <property type="match status" value="1"/>
</dbReference>
<feature type="binding site" evidence="11">
    <location>
        <position position="210"/>
    </location>
    <ligand>
        <name>substrate</name>
    </ligand>
</feature>
<dbReference type="InterPro" id="IPR023232">
    <property type="entry name" value="Glyco_hydro_2_AS"/>
</dbReference>
<reference evidence="13 15" key="1">
    <citation type="journal article" date="2012" name="J. Bacteriol.">
        <title>Genome sequence of Pectobacterium sp. strain SCC3193.</title>
        <authorList>
            <person name="Koskinen J.P."/>
            <person name="Laine P."/>
            <person name="Niemi O."/>
            <person name="Nykyri J."/>
            <person name="Harjunpaa H."/>
            <person name="Auvinen P."/>
            <person name="Paulin L."/>
            <person name="Pirhonen M."/>
            <person name="Palva T."/>
            <person name="Holm L."/>
        </authorList>
    </citation>
    <scope>NUCLEOTIDE SEQUENCE [LARGE SCALE GENOMIC DNA]</scope>
    <source>
        <strain evidence="13 15">SCC3193</strain>
    </source>
</reference>
<evidence type="ECO:0000256" key="7">
    <source>
        <dbReference type="ARBA" id="ARBA00022842"/>
    </source>
</evidence>
<dbReference type="KEGG" id="pec:W5S_1682"/>
<dbReference type="STRING" id="1905730.W5S_1682"/>
<feature type="binding site" evidence="11">
    <location>
        <position position="615"/>
    </location>
    <ligand>
        <name>substrate</name>
    </ligand>
</feature>
<evidence type="ECO:0000256" key="2">
    <source>
        <dbReference type="ARBA" id="ARBA00007401"/>
    </source>
</evidence>
<dbReference type="Proteomes" id="UP000008044">
    <property type="component" value="Chromosome"/>
</dbReference>
<dbReference type="EMBL" id="WABS01000002">
    <property type="protein sequence ID" value="MBI0553094.1"/>
    <property type="molecule type" value="Genomic_DNA"/>
</dbReference>
<keyword evidence="8 11" id="KW-0915">Sodium</keyword>
<feature type="site" description="Transition state stabilizer" evidence="11">
    <location>
        <position position="402"/>
    </location>
</feature>
<keyword evidence="9 11" id="KW-0326">Glycosidase</keyword>
<dbReference type="InterPro" id="IPR013783">
    <property type="entry name" value="Ig-like_fold"/>
</dbReference>
<dbReference type="AlphaFoldDB" id="A0A0H3I517"/>
<evidence type="ECO:0000256" key="9">
    <source>
        <dbReference type="ARBA" id="ARBA00023295"/>
    </source>
</evidence>
<dbReference type="InterPro" id="IPR006104">
    <property type="entry name" value="Glyco_hydro_2_N"/>
</dbReference>
<keyword evidence="7 11" id="KW-0460">Magnesium</keyword>
<dbReference type="SUPFAM" id="SSF74650">
    <property type="entry name" value="Galactose mutarotase-like"/>
    <property type="match status" value="1"/>
</dbReference>
<reference evidence="14" key="4">
    <citation type="submission" date="2024-05" db="EMBL/GenBank/DDBJ databases">
        <title>Identification of Pectobacterium versatile causing blackleg of potato from New York State with a whole genome sequencing approach.</title>
        <authorList>
            <person name="Ma X."/>
            <person name="Swingle B."/>
        </authorList>
    </citation>
    <scope>NUCLEOTIDE SEQUENCE</scope>
    <source>
        <strain evidence="14">NY1588A</strain>
    </source>
</reference>
<organism evidence="13 15">
    <name type="scientific">Pectobacterium parmentieri</name>
    <dbReference type="NCBI Taxonomy" id="1905730"/>
    <lineage>
        <taxon>Bacteria</taxon>
        <taxon>Pseudomonadati</taxon>
        <taxon>Pseudomonadota</taxon>
        <taxon>Gammaproteobacteria</taxon>
        <taxon>Enterobacterales</taxon>
        <taxon>Pectobacteriaceae</taxon>
        <taxon>Pectobacterium</taxon>
    </lineage>
</organism>
<dbReference type="SUPFAM" id="SSF49785">
    <property type="entry name" value="Galactose-binding domain-like"/>
    <property type="match status" value="1"/>
</dbReference>
<dbReference type="Gene3D" id="2.60.120.260">
    <property type="entry name" value="Galactose-binding domain-like"/>
    <property type="match status" value="1"/>
</dbReference>
<feature type="binding site" evidence="11">
    <location>
        <position position="1016"/>
    </location>
    <ligand>
        <name>substrate</name>
    </ligand>
</feature>
<dbReference type="GO" id="GO:0000287">
    <property type="term" value="F:magnesium ion binding"/>
    <property type="evidence" value="ECO:0007669"/>
    <property type="project" value="UniProtKB-UniRule"/>
</dbReference>
<dbReference type="SUPFAM" id="SSF51445">
    <property type="entry name" value="(Trans)glycosidases"/>
    <property type="match status" value="1"/>
</dbReference>
<protein>
    <recommendedName>
        <fullName evidence="4 11">Beta-galactosidase</fullName>
        <shortName evidence="11">Beta-gal</shortName>
        <ecNumber evidence="3 11">3.2.1.23</ecNumber>
    </recommendedName>
    <alternativeName>
        <fullName evidence="10 11">Lactase</fullName>
    </alternativeName>
</protein>
<dbReference type="InterPro" id="IPR008979">
    <property type="entry name" value="Galactose-bd-like_sf"/>
</dbReference>
<dbReference type="InterPro" id="IPR006102">
    <property type="entry name" value="Ig-like_GH2"/>
</dbReference>
<feature type="domain" description="Beta galactosidase small chain/" evidence="12">
    <location>
        <begin position="765"/>
        <end position="1038"/>
    </location>
</feature>
<evidence type="ECO:0000313" key="15">
    <source>
        <dbReference type="Proteomes" id="UP000008044"/>
    </source>
</evidence>
<dbReference type="Pfam" id="PF00703">
    <property type="entry name" value="Glyco_hydro_2"/>
    <property type="match status" value="1"/>
</dbReference>
<reference evidence="16" key="3">
    <citation type="submission" date="2023-07" db="EMBL/GenBank/DDBJ databases">
        <title>Identification of Pectobacterium versatile causing blackleg of potato from New York State with a whole genome sequencing approach.</title>
        <authorList>
            <person name="Ma X."/>
            <person name="Swingle B."/>
        </authorList>
    </citation>
    <scope>NUCLEOTIDE SEQUENCE [LARGE SCALE GENOMIC DNA]</scope>
    <source>
        <strain evidence="16">NY1588A</strain>
    </source>
</reference>
<dbReference type="eggNOG" id="COG3250">
    <property type="taxonomic scope" value="Bacteria"/>
</dbReference>
<name>A0A0H3I517_PECPM</name>
<dbReference type="InterPro" id="IPR050347">
    <property type="entry name" value="Bact_Beta-galactosidase"/>
</dbReference>
<dbReference type="InterPro" id="IPR023230">
    <property type="entry name" value="Glyco_hydro_2_CS"/>
</dbReference>
<evidence type="ECO:0000313" key="14">
    <source>
        <dbReference type="EMBL" id="MBI0553094.1"/>
    </source>
</evidence>
<dbReference type="SMART" id="SM01038">
    <property type="entry name" value="Bgal_small_N"/>
    <property type="match status" value="1"/>
</dbReference>
<evidence type="ECO:0000256" key="10">
    <source>
        <dbReference type="ARBA" id="ARBA00032230"/>
    </source>
</evidence>
<evidence type="ECO:0000256" key="1">
    <source>
        <dbReference type="ARBA" id="ARBA00001412"/>
    </source>
</evidence>
<feature type="active site" description="Nucleophile" evidence="11">
    <location>
        <position position="548"/>
    </location>
</feature>
<dbReference type="InterPro" id="IPR023933">
    <property type="entry name" value="Glyco_hydro_2_beta_Galsidase"/>
</dbReference>
<feature type="binding site" evidence="11">
    <location>
        <position position="111"/>
    </location>
    <ligand>
        <name>substrate</name>
    </ligand>
</feature>
<accession>A0A0H3I517</accession>
<reference evidence="13" key="2">
    <citation type="submission" date="2012-03" db="EMBL/GenBank/DDBJ databases">
        <authorList>
            <person name="Koskinen P."/>
            <person name="Laine P."/>
            <person name="Niemi O."/>
            <person name="Nykyri J."/>
            <person name="Harjunpaa H."/>
            <person name="Auvinen P."/>
            <person name="Paulin L."/>
            <person name="Pirhonen M."/>
            <person name="Palva T."/>
            <person name="Holm L."/>
        </authorList>
    </citation>
    <scope>NUCLEOTIDE SEQUENCE</scope>
    <source>
        <strain evidence="13">SCC3193</strain>
    </source>
</reference>
<dbReference type="Gene3D" id="2.60.40.10">
    <property type="entry name" value="Immunoglobulins"/>
    <property type="match status" value="2"/>
</dbReference>
<comment type="subunit">
    <text evidence="11">Homotetramer.</text>
</comment>
<dbReference type="Pfam" id="PF16353">
    <property type="entry name" value="LacZ_4"/>
    <property type="match status" value="1"/>
</dbReference>
<dbReference type="HAMAP" id="MF_01687">
    <property type="entry name" value="Beta_gal"/>
    <property type="match status" value="1"/>
</dbReference>
<dbReference type="NCBIfam" id="NF007074">
    <property type="entry name" value="PRK09525.1"/>
    <property type="match status" value="1"/>
</dbReference>
<keyword evidence="6 11" id="KW-0378">Hydrolase</keyword>
<feature type="binding site" evidence="11">
    <location>
        <position position="615"/>
    </location>
    <ligand>
        <name>Na(+)</name>
        <dbReference type="ChEBI" id="CHEBI:29101"/>
    </ligand>
</feature>
<evidence type="ECO:0000256" key="11">
    <source>
        <dbReference type="HAMAP-Rule" id="MF_01687"/>
    </source>
</evidence>
<dbReference type="GO" id="GO:0005990">
    <property type="term" value="P:lactose catabolic process"/>
    <property type="evidence" value="ECO:0007669"/>
    <property type="project" value="TreeGrafter"/>
</dbReference>
<dbReference type="GO" id="GO:0004565">
    <property type="term" value="F:beta-galactosidase activity"/>
    <property type="evidence" value="ECO:0007669"/>
    <property type="project" value="UniProtKB-EC"/>
</dbReference>
<evidence type="ECO:0000259" key="12">
    <source>
        <dbReference type="SMART" id="SM01038"/>
    </source>
</evidence>
<keyword evidence="5 11" id="KW-0479">Metal-binding</keyword>
<dbReference type="InterPro" id="IPR017853">
    <property type="entry name" value="GH"/>
</dbReference>
<dbReference type="GO" id="GO:0030246">
    <property type="term" value="F:carbohydrate binding"/>
    <property type="evidence" value="ECO:0007669"/>
    <property type="project" value="InterPro"/>
</dbReference>
<feature type="binding site" evidence="11">
    <location>
        <position position="472"/>
    </location>
    <ligand>
        <name>substrate</name>
    </ligand>
</feature>
<dbReference type="Pfam" id="PF02836">
    <property type="entry name" value="Glyco_hydro_2_C"/>
    <property type="match status" value="1"/>
</dbReference>
<evidence type="ECO:0000256" key="5">
    <source>
        <dbReference type="ARBA" id="ARBA00022723"/>
    </source>
</evidence>
<keyword evidence="16" id="KW-1185">Reference proteome</keyword>
<comment type="cofactor">
    <cofactor evidence="11">
        <name>Na(+)</name>
        <dbReference type="ChEBI" id="CHEBI:29101"/>
    </cofactor>
    <text evidence="11">Binds 1 sodium ion per monomer.</text>
</comment>
<dbReference type="InterPro" id="IPR006103">
    <property type="entry name" value="Glyco_hydro_2_cat"/>
</dbReference>
<dbReference type="FunFam" id="2.60.120.260:FF:000058">
    <property type="entry name" value="Beta-galactosidase"/>
    <property type="match status" value="1"/>
</dbReference>
<feature type="binding site" evidence="11">
    <location>
        <position position="612"/>
    </location>
    <ligand>
        <name>Na(+)</name>
        <dbReference type="ChEBI" id="CHEBI:29101"/>
    </ligand>
</feature>
<dbReference type="PANTHER" id="PTHR46323">
    <property type="entry name" value="BETA-GALACTOSIDASE"/>
    <property type="match status" value="1"/>
</dbReference>
<dbReference type="GO" id="GO:0009341">
    <property type="term" value="C:beta-galactosidase complex"/>
    <property type="evidence" value="ECO:0007669"/>
    <property type="project" value="InterPro"/>
</dbReference>
<feature type="binding site" evidence="11">
    <location>
        <position position="427"/>
    </location>
    <ligand>
        <name>Mg(2+)</name>
        <dbReference type="ChEBI" id="CHEBI:18420"/>
        <label>1</label>
    </ligand>
</feature>
<dbReference type="PRINTS" id="PR00132">
    <property type="entry name" value="GLHYDRLASE2"/>
</dbReference>
<dbReference type="EMBL" id="CP003415">
    <property type="protein sequence ID" value="AFI89773.1"/>
    <property type="molecule type" value="Genomic_DNA"/>
</dbReference>
<sequence>MGDTVLPNPTRQHVTLQEILARRDWENPACTNYQRLPAHPPFNSWRSITAAQQDEPSQRLRRMNGEWKFSYFTRPEAVPESWLRQDLPDSTPIPVPSNWQLQGYDTPIYTNVKYPIPVNPPYVPKDNPTGCYSLTFKVNHDWLNRGQTRIIFDGVNSAFYLWCNGHWVGYSQDSRLPAEFDIGPYLTARENRLAVMVLRWSDGSYLEDQDMWRMSGIFRDVTLLHKPAVHLSDIQLTTPLSADFRHGTLDIQVRATLLESEVKNHRIHAQLWRGNKLIGNAHQAFGYDIVDERGAYHDKASLCIDVPQPELWSAELPHLYRAVIALETVEGELIEAEAYDVGFRKVEIRSGLLLLNGKPLLIRGVNRHEHHPQHGQVMDEDTMLLDIMLMKQHNFNAVRCSHYPNHPLWYRLCDRYGLYVVDEANIETHGMQPMNRLSDDPAWLPAYSERVSRMVQRDRNHPCIIIWSLGNESGYGANHDALYQWIKRHDPTRPVHYEGGGANSRATDIVCPMYARVDEDQPFPSVPKWSITKWVSMPDEHRPLILCEYAHAMGNSLGGFARYWRAFRQYPRLQGGFIWDWVDQSLTRHDEQGNAYWAYGGDFGDMPNDRQFCLDGLLFPDRTPHPSLYEAQRAQQHIQFAWQAESPCELHVTSEYLFRHTDNELLNWSITLHGGTLAQGSLPLALAPQSTQILTLLEALPIADRAGELWLNVEVVQPKKTAWSEANHRCAWDQWQLPTPLHLPEVSCSGQKKPPVLQASETYIEIVQGEQRWRFNRQSGWLEQWWATDIPTLLAPLQDQFVRAPLDNDIGISEVDRIDPHAWAERWKSAGLYQLQAQCVAIQADQLADAVHIVTEHVFCHAGQILLRSKKCWQIDAHGVMTVDVDVDAATVLPSLARVGLSCQLADITPQVSWVGLGPHENYPDRQLAAQHGHWSLPLDDLHTPYIFPSENGLRCNTRTLTYGKWVITGNFHFGLSRYGLTQLMACTHHHLLKKEKGVWLNLDGFHMGIGGDDSWSPSVHWDDLLTATHYHYRVAIKHHQPY</sequence>
<comment type="similarity">
    <text evidence="2 11">Belongs to the glycosyl hydrolase 2 family.</text>
</comment>
<dbReference type="InterPro" id="IPR036156">
    <property type="entry name" value="Beta-gal/glucu_dom_sf"/>
</dbReference>
<dbReference type="PANTHER" id="PTHR46323:SF2">
    <property type="entry name" value="BETA-GALACTOSIDASE"/>
    <property type="match status" value="1"/>
</dbReference>
<dbReference type="SUPFAM" id="SSF49303">
    <property type="entry name" value="beta-Galactosidase/glucuronidase domain"/>
    <property type="match status" value="2"/>
</dbReference>
<dbReference type="Proteomes" id="UP001194579">
    <property type="component" value="Unassembled WGS sequence"/>
</dbReference>
<gene>
    <name evidence="11" type="primary">lacZ</name>
    <name evidence="13" type="ordered locus">W5S_1682</name>
    <name evidence="14" type="ORF">F6Q06_01090</name>
</gene>
<dbReference type="InterPro" id="IPR011013">
    <property type="entry name" value="Gal_mutarotase_sf_dom"/>
</dbReference>
<evidence type="ECO:0000256" key="8">
    <source>
        <dbReference type="ARBA" id="ARBA00023053"/>
    </source>
</evidence>
<dbReference type="InterPro" id="IPR004199">
    <property type="entry name" value="B-gal_small/dom_5"/>
</dbReference>
<evidence type="ECO:0000256" key="6">
    <source>
        <dbReference type="ARBA" id="ARBA00022801"/>
    </source>
</evidence>
<comment type="cofactor">
    <cofactor evidence="11">
        <name>Mg(2+)</name>
        <dbReference type="ChEBI" id="CHEBI:18420"/>
    </cofactor>
    <text evidence="11">Binds 2 magnesium ions per monomer.</text>
</comment>
<dbReference type="PROSITE" id="PS00608">
    <property type="entry name" value="GLYCOSYL_HYDROL_F2_2"/>
    <property type="match status" value="1"/>
</dbReference>
<proteinExistence type="inferred from homology"/>
<dbReference type="PATRIC" id="fig|1166016.3.peg.1686"/>
<evidence type="ECO:0000313" key="13">
    <source>
        <dbReference type="EMBL" id="AFI89773.1"/>
    </source>
</evidence>
<dbReference type="Pfam" id="PF02929">
    <property type="entry name" value="Bgal_small_N"/>
    <property type="match status" value="1"/>
</dbReference>
<dbReference type="Gene3D" id="2.70.98.10">
    <property type="match status" value="1"/>
</dbReference>
<dbReference type="EC" id="3.2.1.23" evidence="3 11"/>
<evidence type="ECO:0000256" key="4">
    <source>
        <dbReference type="ARBA" id="ARBA00013303"/>
    </source>
</evidence>
<dbReference type="PROSITE" id="PS00719">
    <property type="entry name" value="GLYCOSYL_HYDROL_F2_1"/>
    <property type="match status" value="1"/>
</dbReference>
<dbReference type="Pfam" id="PF02837">
    <property type="entry name" value="Glyco_hydro_2_N"/>
    <property type="match status" value="1"/>
</dbReference>
<dbReference type="HOGENOM" id="CLU_002346_0_2_6"/>
<dbReference type="InterPro" id="IPR014718">
    <property type="entry name" value="GH-type_carb-bd"/>
</dbReference>
<feature type="site" description="Transition state stabilizer" evidence="11">
    <location>
        <position position="368"/>
    </location>
</feature>
<comment type="catalytic activity">
    <reaction evidence="1 11">
        <text>Hydrolysis of terminal non-reducing beta-D-galactose residues in beta-D-galactosides.</text>
        <dbReference type="EC" id="3.2.1.23"/>
    </reaction>
</comment>
<feature type="binding site" evidence="11">
    <location>
        <position position="608"/>
    </location>
    <ligand>
        <name>Mg(2+)</name>
        <dbReference type="ChEBI" id="CHEBI:18420"/>
        <label>2</label>
    </ligand>
</feature>